<keyword evidence="1" id="KW-0732">Signal</keyword>
<evidence type="ECO:0000256" key="1">
    <source>
        <dbReference type="SAM" id="SignalP"/>
    </source>
</evidence>
<dbReference type="RefSeq" id="WP_057944332.1">
    <property type="nucleotide sequence ID" value="NZ_CP011131.1"/>
</dbReference>
<name>A0ABY3XCX6_9GAMM</name>
<evidence type="ECO:0008006" key="4">
    <source>
        <dbReference type="Google" id="ProtNLM"/>
    </source>
</evidence>
<evidence type="ECO:0000313" key="3">
    <source>
        <dbReference type="Proteomes" id="UP000829194"/>
    </source>
</evidence>
<proteinExistence type="predicted"/>
<evidence type="ECO:0000313" key="2">
    <source>
        <dbReference type="EMBL" id="UNP28782.1"/>
    </source>
</evidence>
<feature type="chain" id="PRO_5046879249" description="DUF4412 domain-containing protein" evidence="1">
    <location>
        <begin position="23"/>
        <end position="248"/>
    </location>
</feature>
<accession>A0ABY3XCX6</accession>
<dbReference type="Proteomes" id="UP000829194">
    <property type="component" value="Chromosome"/>
</dbReference>
<feature type="signal peptide" evidence="1">
    <location>
        <begin position="1"/>
        <end position="22"/>
    </location>
</feature>
<sequence>MRSGSTTLAVLSLSIAVSFAFAGPSRAGGATQSGDDTKYAAPAVATASASASQALVAEYQVRDAKGGRTLVLVRSADRIEYRMQGEPVELWRKTPDGIARLELFAKEQRSVSWSPGDLRTIGQMPQWPQLASLIDPELRTALKRDGQTKAFGTTAARYNGESAEGQPIALEWIEADALPAYYRTGKRKAKTGEPGLYELRLRKLERVSADAAFTATIDYRETDYADLGDMELDPFAANYVKQHSGHTH</sequence>
<keyword evidence="3" id="KW-1185">Reference proteome</keyword>
<protein>
    <recommendedName>
        <fullName evidence="4">DUF4412 domain-containing protein</fullName>
    </recommendedName>
</protein>
<organism evidence="2 3">
    <name type="scientific">Lysobacter gummosus</name>
    <dbReference type="NCBI Taxonomy" id="262324"/>
    <lineage>
        <taxon>Bacteria</taxon>
        <taxon>Pseudomonadati</taxon>
        <taxon>Pseudomonadota</taxon>
        <taxon>Gammaproteobacteria</taxon>
        <taxon>Lysobacterales</taxon>
        <taxon>Lysobacteraceae</taxon>
        <taxon>Lysobacter</taxon>
    </lineage>
</organism>
<gene>
    <name evidence="2" type="ORF">MOV92_20220</name>
</gene>
<dbReference type="EMBL" id="CP093547">
    <property type="protein sequence ID" value="UNP28782.1"/>
    <property type="molecule type" value="Genomic_DNA"/>
</dbReference>
<reference evidence="2 3" key="1">
    <citation type="submission" date="2022-03" db="EMBL/GenBank/DDBJ databases">
        <title>Complete genome sequence of Lysobacter capsici VKM B-2533 and Lysobacter gummosus 10.1.1, promising sources of lytic agents.</title>
        <authorList>
            <person name="Tarlachkov S.V."/>
            <person name="Kudryakova I.V."/>
            <person name="Afoshin A.S."/>
            <person name="Leontyevskaya E.A."/>
            <person name="Leontyevskaya N.V."/>
        </authorList>
    </citation>
    <scope>NUCLEOTIDE SEQUENCE [LARGE SCALE GENOMIC DNA]</scope>
    <source>
        <strain evidence="2 3">10.1.1</strain>
    </source>
</reference>